<sequence>MKKKNYYIERIAAFVAAIILLQTLYYKFTGHPDSIKLFTELGVEPYGRIGLGVVELMAALLLIVPKTAHIGALLSIGIMLGAIASHVFVIGINYNNDGGVLFSLALVTLLCSAIVLSKNKNRVFSFLKRP</sequence>
<keyword evidence="7" id="KW-1185">Reference proteome</keyword>
<evidence type="ECO:0000313" key="6">
    <source>
        <dbReference type="EMBL" id="UNY97577.1"/>
    </source>
</evidence>
<gene>
    <name evidence="6" type="ORF">MQE36_10825</name>
</gene>
<proteinExistence type="predicted"/>
<dbReference type="RefSeq" id="WP_242935989.1">
    <property type="nucleotide sequence ID" value="NZ_CP094326.1"/>
</dbReference>
<evidence type="ECO:0000256" key="3">
    <source>
        <dbReference type="ARBA" id="ARBA00022989"/>
    </source>
</evidence>
<dbReference type="Proteomes" id="UP000829476">
    <property type="component" value="Chromosome"/>
</dbReference>
<dbReference type="EMBL" id="CP094326">
    <property type="protein sequence ID" value="UNY97577.1"/>
    <property type="molecule type" value="Genomic_DNA"/>
</dbReference>
<organism evidence="6 7">
    <name type="scientific">Zhouia spongiae</name>
    <dbReference type="NCBI Taxonomy" id="2202721"/>
    <lineage>
        <taxon>Bacteria</taxon>
        <taxon>Pseudomonadati</taxon>
        <taxon>Bacteroidota</taxon>
        <taxon>Flavobacteriia</taxon>
        <taxon>Flavobacteriales</taxon>
        <taxon>Flavobacteriaceae</taxon>
        <taxon>Zhouia</taxon>
    </lineage>
</organism>
<comment type="subcellular location">
    <subcellularLocation>
        <location evidence="1">Membrane</location>
        <topology evidence="1">Multi-pass membrane protein</topology>
    </subcellularLocation>
</comment>
<evidence type="ECO:0000256" key="1">
    <source>
        <dbReference type="ARBA" id="ARBA00004141"/>
    </source>
</evidence>
<feature type="transmembrane region" description="Helical" evidence="5">
    <location>
        <begin position="46"/>
        <end position="64"/>
    </location>
</feature>
<feature type="transmembrane region" description="Helical" evidence="5">
    <location>
        <begin position="98"/>
        <end position="116"/>
    </location>
</feature>
<feature type="transmembrane region" description="Helical" evidence="5">
    <location>
        <begin position="7"/>
        <end position="26"/>
    </location>
</feature>
<feature type="transmembrane region" description="Helical" evidence="5">
    <location>
        <begin position="71"/>
        <end position="92"/>
    </location>
</feature>
<dbReference type="InterPro" id="IPR032808">
    <property type="entry name" value="DoxX"/>
</dbReference>
<accession>A0ABY3YIZ8</accession>
<keyword evidence="3 5" id="KW-1133">Transmembrane helix</keyword>
<keyword evidence="2 5" id="KW-0812">Transmembrane</keyword>
<keyword evidence="4 5" id="KW-0472">Membrane</keyword>
<dbReference type="Pfam" id="PF13564">
    <property type="entry name" value="DoxX_2"/>
    <property type="match status" value="1"/>
</dbReference>
<evidence type="ECO:0000256" key="5">
    <source>
        <dbReference type="SAM" id="Phobius"/>
    </source>
</evidence>
<name>A0ABY3YIZ8_9FLAO</name>
<protein>
    <submittedName>
        <fullName evidence="6">DoxX family protein</fullName>
    </submittedName>
</protein>
<reference evidence="6 7" key="1">
    <citation type="journal article" date="2018" name="Int. J. Syst. Evol. Microbiol.">
        <title>Zhouia spongiae sp. nov., isolated from a marine sponge.</title>
        <authorList>
            <person name="Zhuang L."/>
            <person name="Lin B."/>
            <person name="Qin F."/>
            <person name="Luo L."/>
        </authorList>
    </citation>
    <scope>NUCLEOTIDE SEQUENCE [LARGE SCALE GENOMIC DNA]</scope>
    <source>
        <strain evidence="6 7">HN-Y44</strain>
    </source>
</reference>
<evidence type="ECO:0000256" key="4">
    <source>
        <dbReference type="ARBA" id="ARBA00023136"/>
    </source>
</evidence>
<evidence type="ECO:0000256" key="2">
    <source>
        <dbReference type="ARBA" id="ARBA00022692"/>
    </source>
</evidence>
<evidence type="ECO:0000313" key="7">
    <source>
        <dbReference type="Proteomes" id="UP000829476"/>
    </source>
</evidence>